<dbReference type="PANTHER" id="PTHR33985">
    <property type="entry name" value="OS02G0491300 PROTEIN-RELATED"/>
    <property type="match status" value="1"/>
</dbReference>
<evidence type="ECO:0000313" key="4">
    <source>
        <dbReference type="Proteomes" id="UP000250321"/>
    </source>
</evidence>
<gene>
    <name evidence="3" type="ORF">Pyn_16968</name>
</gene>
<dbReference type="AlphaFoldDB" id="A0A314ZQ64"/>
<dbReference type="InterPro" id="IPR000782">
    <property type="entry name" value="FAS1_domain"/>
</dbReference>
<dbReference type="InterPro" id="IPR036378">
    <property type="entry name" value="FAS1_dom_sf"/>
</dbReference>
<dbReference type="SUPFAM" id="SSF82153">
    <property type="entry name" value="FAS1 domain"/>
    <property type="match status" value="1"/>
</dbReference>
<dbReference type="Proteomes" id="UP000250321">
    <property type="component" value="Unassembled WGS sequence"/>
</dbReference>
<keyword evidence="4" id="KW-1185">Reference proteome</keyword>
<comment type="similarity">
    <text evidence="1">Belongs to the fasciclin-like AGP family.</text>
</comment>
<evidence type="ECO:0000256" key="1">
    <source>
        <dbReference type="ARBA" id="ARBA00007843"/>
    </source>
</evidence>
<dbReference type="Gene3D" id="2.30.180.10">
    <property type="entry name" value="FAS1 domain"/>
    <property type="match status" value="1"/>
</dbReference>
<dbReference type="EMBL" id="PJQY01000084">
    <property type="protein sequence ID" value="PQQ19051.1"/>
    <property type="molecule type" value="Genomic_DNA"/>
</dbReference>
<comment type="caution">
    <text evidence="3">The sequence shown here is derived from an EMBL/GenBank/DDBJ whole genome shotgun (WGS) entry which is preliminary data.</text>
</comment>
<dbReference type="PANTHER" id="PTHR33985:SF17">
    <property type="entry name" value="FASCICLIN-LIKE ARABINOGALACTAN PROTEIN 20"/>
    <property type="match status" value="1"/>
</dbReference>
<evidence type="ECO:0000313" key="3">
    <source>
        <dbReference type="EMBL" id="PQQ19051.1"/>
    </source>
</evidence>
<dbReference type="InterPro" id="IPR052806">
    <property type="entry name" value="Fasciclin-like_AGP"/>
</dbReference>
<reference evidence="3 4" key="1">
    <citation type="submission" date="2018-02" db="EMBL/GenBank/DDBJ databases">
        <title>Draft genome of wild Prunus yedoensis var. nudiflora.</title>
        <authorList>
            <person name="Baek S."/>
            <person name="Kim J.-H."/>
            <person name="Choi K."/>
            <person name="Kim G.-B."/>
            <person name="Cho A."/>
            <person name="Jang H."/>
            <person name="Shin C.-H."/>
            <person name="Yu H.-J."/>
            <person name="Mun J.-H."/>
        </authorList>
    </citation>
    <scope>NUCLEOTIDE SEQUENCE [LARGE SCALE GENOMIC DNA]</scope>
    <source>
        <strain evidence="4">cv. Jeju island</strain>
        <tissue evidence="3">Leaf</tissue>
    </source>
</reference>
<dbReference type="PROSITE" id="PS50213">
    <property type="entry name" value="FAS1"/>
    <property type="match status" value="1"/>
</dbReference>
<sequence length="105" mass="11736">MALTLDLASQTLLLSQSPSLTIFAPTDAAFSHSGQPPQNLMQFHIIRLYYSLRSLKSLPFSAKISTLLSDHSLPVTTLAYDHRVSLNNRPHHCFPIIVSPIFDFN</sequence>
<name>A0A314ZQ64_PRUYE</name>
<accession>A0A314ZQ64</accession>
<dbReference type="Pfam" id="PF02469">
    <property type="entry name" value="Fasciclin"/>
    <property type="match status" value="1"/>
</dbReference>
<feature type="domain" description="FAS1" evidence="2">
    <location>
        <begin position="1"/>
        <end position="105"/>
    </location>
</feature>
<evidence type="ECO:0000259" key="2">
    <source>
        <dbReference type="PROSITE" id="PS50213"/>
    </source>
</evidence>
<proteinExistence type="inferred from homology"/>
<organism evidence="3 4">
    <name type="scientific">Prunus yedoensis var. nudiflora</name>
    <dbReference type="NCBI Taxonomy" id="2094558"/>
    <lineage>
        <taxon>Eukaryota</taxon>
        <taxon>Viridiplantae</taxon>
        <taxon>Streptophyta</taxon>
        <taxon>Embryophyta</taxon>
        <taxon>Tracheophyta</taxon>
        <taxon>Spermatophyta</taxon>
        <taxon>Magnoliopsida</taxon>
        <taxon>eudicotyledons</taxon>
        <taxon>Gunneridae</taxon>
        <taxon>Pentapetalae</taxon>
        <taxon>rosids</taxon>
        <taxon>fabids</taxon>
        <taxon>Rosales</taxon>
        <taxon>Rosaceae</taxon>
        <taxon>Amygdaloideae</taxon>
        <taxon>Amygdaleae</taxon>
        <taxon>Prunus</taxon>
    </lineage>
</organism>
<protein>
    <submittedName>
        <fullName evidence="3">Putative fasciclin-like arabinogalactan protein 20</fullName>
    </submittedName>
</protein>